<feature type="region of interest" description="Disordered" evidence="1">
    <location>
        <begin position="2097"/>
        <end position="2128"/>
    </location>
</feature>
<feature type="region of interest" description="Disordered" evidence="1">
    <location>
        <begin position="1263"/>
        <end position="1286"/>
    </location>
</feature>
<feature type="region of interest" description="Disordered" evidence="1">
    <location>
        <begin position="2899"/>
        <end position="2991"/>
    </location>
</feature>
<dbReference type="GO" id="GO:0016358">
    <property type="term" value="P:dendrite development"/>
    <property type="evidence" value="ECO:0007669"/>
    <property type="project" value="TreeGrafter"/>
</dbReference>
<feature type="compositionally biased region" description="Basic and acidic residues" evidence="1">
    <location>
        <begin position="1202"/>
        <end position="1217"/>
    </location>
</feature>
<feature type="region of interest" description="Disordered" evidence="1">
    <location>
        <begin position="2247"/>
        <end position="2278"/>
    </location>
</feature>
<feature type="compositionally biased region" description="Basic and acidic residues" evidence="1">
    <location>
        <begin position="1608"/>
        <end position="1617"/>
    </location>
</feature>
<feature type="compositionally biased region" description="Polar residues" evidence="1">
    <location>
        <begin position="1395"/>
        <end position="1412"/>
    </location>
</feature>
<feature type="domain" description="Microtubule-associated protein 1B/S N-terminal" evidence="2">
    <location>
        <begin position="17"/>
        <end position="204"/>
    </location>
</feature>
<feature type="region of interest" description="Disordered" evidence="1">
    <location>
        <begin position="1592"/>
        <end position="1634"/>
    </location>
</feature>
<feature type="region of interest" description="Disordered" evidence="1">
    <location>
        <begin position="1395"/>
        <end position="1420"/>
    </location>
</feature>
<dbReference type="Pfam" id="PF25281">
    <property type="entry name" value="MBL_MAP1B"/>
    <property type="match status" value="1"/>
</dbReference>
<dbReference type="GO" id="GO:0005829">
    <property type="term" value="C:cytosol"/>
    <property type="evidence" value="ECO:0007669"/>
    <property type="project" value="TreeGrafter"/>
</dbReference>
<dbReference type="GO" id="GO:0030425">
    <property type="term" value="C:dendrite"/>
    <property type="evidence" value="ECO:0007669"/>
    <property type="project" value="TreeGrafter"/>
</dbReference>
<feature type="compositionally biased region" description="Low complexity" evidence="1">
    <location>
        <begin position="2978"/>
        <end position="2990"/>
    </location>
</feature>
<feature type="region of interest" description="Disordered" evidence="1">
    <location>
        <begin position="2155"/>
        <end position="2229"/>
    </location>
</feature>
<evidence type="ECO:0000313" key="4">
    <source>
        <dbReference type="EnsemblMetazoa" id="XP_001946082.2"/>
    </source>
</evidence>
<dbReference type="KEGG" id="api:100158826"/>
<feature type="compositionally biased region" description="Basic and acidic residues" evidence="1">
    <location>
        <begin position="3559"/>
        <end position="3573"/>
    </location>
</feature>
<feature type="compositionally biased region" description="Polar residues" evidence="1">
    <location>
        <begin position="2342"/>
        <end position="2351"/>
    </location>
</feature>
<feature type="compositionally biased region" description="Polar residues" evidence="1">
    <location>
        <begin position="1746"/>
        <end position="1760"/>
    </location>
</feature>
<feature type="compositionally biased region" description="Basic and acidic residues" evidence="1">
    <location>
        <begin position="3123"/>
        <end position="3138"/>
    </location>
</feature>
<feature type="region of interest" description="Disordered" evidence="1">
    <location>
        <begin position="993"/>
        <end position="1250"/>
    </location>
</feature>
<feature type="compositionally biased region" description="Polar residues" evidence="1">
    <location>
        <begin position="1592"/>
        <end position="1601"/>
    </location>
</feature>
<feature type="compositionally biased region" description="Polar residues" evidence="1">
    <location>
        <begin position="2489"/>
        <end position="2516"/>
    </location>
</feature>
<feature type="compositionally biased region" description="Low complexity" evidence="1">
    <location>
        <begin position="621"/>
        <end position="637"/>
    </location>
</feature>
<name>A0A8R1VZZ3_ACYPI</name>
<feature type="compositionally biased region" description="Basic and acidic residues" evidence="1">
    <location>
        <begin position="2007"/>
        <end position="2021"/>
    </location>
</feature>
<dbReference type="InterPro" id="IPR057480">
    <property type="entry name" value="MAP1A/B/S-like_MBL"/>
</dbReference>
<proteinExistence type="predicted"/>
<feature type="compositionally biased region" description="Polar residues" evidence="1">
    <location>
        <begin position="3476"/>
        <end position="3488"/>
    </location>
</feature>
<feature type="compositionally biased region" description="Polar residues" evidence="1">
    <location>
        <begin position="2605"/>
        <end position="2615"/>
    </location>
</feature>
<feature type="compositionally biased region" description="Basic and acidic residues" evidence="1">
    <location>
        <begin position="1103"/>
        <end position="1118"/>
    </location>
</feature>
<feature type="compositionally biased region" description="Basic and acidic residues" evidence="1">
    <location>
        <begin position="3369"/>
        <end position="3379"/>
    </location>
</feature>
<feature type="compositionally biased region" description="Polar residues" evidence="1">
    <location>
        <begin position="998"/>
        <end position="1034"/>
    </location>
</feature>
<feature type="region of interest" description="Disordered" evidence="1">
    <location>
        <begin position="2297"/>
        <end position="2329"/>
    </location>
</feature>
<dbReference type="InterPro" id="IPR056617">
    <property type="entry name" value="MAP1B/S_N"/>
</dbReference>
<feature type="region of interest" description="Disordered" evidence="1">
    <location>
        <begin position="3559"/>
        <end position="3581"/>
    </location>
</feature>
<feature type="region of interest" description="Disordered" evidence="1">
    <location>
        <begin position="2489"/>
        <end position="2523"/>
    </location>
</feature>
<feature type="compositionally biased region" description="Low complexity" evidence="1">
    <location>
        <begin position="589"/>
        <end position="605"/>
    </location>
</feature>
<dbReference type="GO" id="GO:0008017">
    <property type="term" value="F:microtubule binding"/>
    <property type="evidence" value="ECO:0007669"/>
    <property type="project" value="InterPro"/>
</dbReference>
<feature type="compositionally biased region" description="Low complexity" evidence="1">
    <location>
        <begin position="2941"/>
        <end position="2951"/>
    </location>
</feature>
<feature type="region of interest" description="Disordered" evidence="1">
    <location>
        <begin position="1999"/>
        <end position="2040"/>
    </location>
</feature>
<dbReference type="InterPro" id="IPR026074">
    <property type="entry name" value="MAP1"/>
</dbReference>
<evidence type="ECO:0000259" key="3">
    <source>
        <dbReference type="Pfam" id="PF25281"/>
    </source>
</evidence>
<dbReference type="GO" id="GO:0005874">
    <property type="term" value="C:microtubule"/>
    <property type="evidence" value="ECO:0007669"/>
    <property type="project" value="InterPro"/>
</dbReference>
<feature type="region of interest" description="Disordered" evidence="1">
    <location>
        <begin position="1307"/>
        <end position="1335"/>
    </location>
</feature>
<feature type="compositionally biased region" description="Polar residues" evidence="1">
    <location>
        <begin position="3107"/>
        <end position="3122"/>
    </location>
</feature>
<organism evidence="4 5">
    <name type="scientific">Acyrthosiphon pisum</name>
    <name type="common">Pea aphid</name>
    <dbReference type="NCBI Taxonomy" id="7029"/>
    <lineage>
        <taxon>Eukaryota</taxon>
        <taxon>Metazoa</taxon>
        <taxon>Ecdysozoa</taxon>
        <taxon>Arthropoda</taxon>
        <taxon>Hexapoda</taxon>
        <taxon>Insecta</taxon>
        <taxon>Pterygota</taxon>
        <taxon>Neoptera</taxon>
        <taxon>Paraneoptera</taxon>
        <taxon>Hemiptera</taxon>
        <taxon>Sternorrhyncha</taxon>
        <taxon>Aphidomorpha</taxon>
        <taxon>Aphidoidea</taxon>
        <taxon>Aphididae</taxon>
        <taxon>Macrosiphini</taxon>
        <taxon>Acyrthosiphon</taxon>
    </lineage>
</organism>
<feature type="region of interest" description="Disordered" evidence="1">
    <location>
        <begin position="1947"/>
        <end position="1987"/>
    </location>
</feature>
<feature type="compositionally biased region" description="Polar residues" evidence="1">
    <location>
        <begin position="2189"/>
        <end position="2203"/>
    </location>
</feature>
<feature type="region of interest" description="Disordered" evidence="1">
    <location>
        <begin position="930"/>
        <end position="949"/>
    </location>
</feature>
<sequence length="3701" mass="402181">MGNPSDHVETPLTGGYLLIVLAEPRSAEHKLAILKKLTKGLSCWNYEESGVDIVTEFNAIVYQNIEGEEGKNGEQLFQYASDNLVAEILINPQHSTLVQCVRNLLASFTKYRCIIHAGYSFTENGSWILQDGSFSVTDFLDAYKTAEAQRTIRLHENQIRIELHCSADPDWNQVSRVKGTRFLLNPPEKIVDIESIESIVRWLCDKIEVAELDILLEGSQVVGNIRFSRPTLYVFPAGQGDSALFGINGFNMLIDGGAGRNSCFWGFARHLDRLDAVLLTRLNSSNLEGVASFLKRKTMSSLYPQIGHFFCNFKTRKQISSPNIDAKQDVLSISLIDTAQSIITDLKQLQLRPHLCYRNINLEPINLYHKVGHGKLDMYVLNPSKDSKEVKDFLTKWNEGDQKLFNPTKDLQFPLPNIISVCTLLVWQPANPNTTITRILFPGSSPQNKIFESLERVRHLDFLKHPSCSIKSMSSSTSVTVKSQTTKKTVLEKMIPGETKTVKTLENLEVSTSASNAVIQTAIIPTVPKEGTPKPKFPVETEKPKQSIKLVLKETANAKPKIEHKYSSISAKVNSNKIAQKSTTKKSLKLSSKSPPTDKSSPTTPIENQEKAPKPIKQVIKPKSTSTTTKSPSSTPTKSKKEEANRKVLVSSRTNSGLKRTPINKKETKTANPKITETSLKKDSNIVYKSSLISCNKDKSGEEEDILIVEKVAITPEKLLTPDGKKIIANELDGILTTAKDIVTKEKLSDSGATTAPTMPEDEKITESKKEIEVNESDKKIEEFKKAKDALKTPDEVADLPFHEEADEQKLKVAEKEIESEIETQEIVQVENAEYVLVSLDSSPEVLKRQVLDTVGLLDTELDEDSDKEDEYVETKQSTILPDIDEKTKLIEHLLESSKDLCEITEKIDELKKQNEHEITNHQIYDHLQNSHHDNTKTSNCTQLNKQEKPTQIQEEANIELQEKECIDEQRLNIDNENDKDIYGSSHVEKYNAEKGENTQNLKQITTTQGPDTNLENLANITMNKNDSKASSKAGTVCDEPLTSIRSRSGSKTEEPERNTENSTDKQRSKASDKSGSICDEPLKSPGPDISTGKIKSSSICQEQDKTNNVEDKQESKASSKAGSICEEPVKSPVHETNTSANVVPSRSGSITEELENTNVTDVQRSKTSSKASSICDEPVKCPVHEKITTAKAASSRPGSITKEREITEEMTNDKQGSKSSGKAHSVVEELTISPGLETSTAKIETGDRSSLVSQPLDITNVSVTDKQESKTSSKASSVCDEPVKSPVHETIKSANDVINRSVTVTDKPESIPDNVTDTQLSKASSKASSICDEPVKSPVHETVNTITSRSGSITHELENTTNNVTASKASSNASSVCDEPVKSPVHETITSVNAVPSRSGSITEEPQNTPEKVTDIHKSKTSSKAISICDETVKSPVHETIKLTNNVINSSVTVTDKSESIPDNVTDTQLSKASSKASSICDEPVKSPVHEIVNAITSRSSSITHELENTMNNVTASKASSKASSVCDEPVKSPVHDTIESASDVINRSVTVTDKSESISDNATDMQLSKSSSICDDPVKSSIHETITSVNAVPSRSGSITEEPENTPEKVTDIQKSKTSSKDSSICDETVKSPAHETIESASDVINSSVTITDKSESIPDNVTDMKLSKASSKASSICDEPVKSPVHEIVNAITSRSSSITHELENTTNNITGSKASSKASSVCDEPVKSPIHETITSVNVVPSRSGSITEEPQNTPEKVTDIQKSKTSSKASSVCDEPIKSPIHETTTSVNAVPSRSGSVIEEPENTAGKVADIQESKTSSKASSICDETVKSPAYETIESASDVINSSVTVTDKSESIPDNVTDMQLSKASSKASSIGDEPVKSPVHEIVNAITSRSSSITHELENTTNNITGSKASSKASSVCDEPVKSPIHETITSVNVVPSRSGSITEEPQNTPEKVTDIQKSKTSSKTSSVCDEPIKSPIHETITSVNAVPSRSGSIIEEPKNTSEKVADIQESKTSSKASSICDETVKSPAHETIESANDVINRSVTVTDKSESIPDNITDMQLSIASSICDEPVKSPIHETITSVNAVPSRSGSITEEPENTTENVTDIQKSKTSSKASSICDELIKSPVEEIVNATTSITSSITHDQENATKNATDSKASSKASSVCDEPVKSPIHETITSVNAVPSRSGSITEEPDNVTDMQKSKESSKASSVCDEPVKSPIHETITSVNDVISRSGSITEEPENTPENVTDIQKSKTSSKASSICDEPVKSPIHETITYVNAVPSRSGSITEEPDNATDMQKSKASSKASSVCDEPVKSPIHETITSVNAVPSRSGSITEEPDNATDMQKSKASSKASSVCDEPVKSPIHETITSVNAVPSRSGSITEEPDNATDMQKSKASSKASSVCDEPVKSPIHETITSVNDVISRSVTLTDKSESIPDNVTDMQLSKASSICDDPVKSPIHETITSVSAVQSRSGSITEEQENVTGIQKSKASSNASSICDDPVKSPIHETITSVNAVPSRSGSITEAPENVTDIQKYKASSKASSVCDEPVKSPVHETIESADDVLSRSVTVTDKSESIPDNVTDMQLSKASSKASSVCDEPIKSPIHETTTSVNAVPSRSGSVIEEPENTAGKVADIQESKTSSKASSICDETVKSPAHETIKSANDVINRSVTVTDKPESIPDNVTDIQLSKASSKASSICDETVNTITSRSSSVTHELEYITKSVIDSKASSRASSVCDVPVKSAVHETTTLISPVTSSSNTTSQVSENIPENEIENQGSKASSKSGSVCDELVKSPLCENKKSENTIINVSSSITQEPEIITDNHCSKASSKANSISEEPLKSSELAIISLNGSESKSGSSSVNLEQDITHVSINDKQESGNSSVGQDTECPPTIGIGKHDVESSSGKDSFFQDKNKSSTFSSSSTSSICQEIDTQSSKLSSRKSSIVDESIGNSSKLHSGEKSSSLQESNVYEHNIDNNTKIFNKSGSLCDEMLNLPFNKVTENISNKTYEQVVSPTTTVGNTESKIVNKIESMCEESIKPDNDEICTKEHLVSSTSNLILHETEEEKYQLPRKSSVFEEPQNLLTEDNNTIFSPSDCNKNKSNDTERKSEESKSFGRIGSLCEEIAKFLTDNDGKISTNITSESPCSLIESIPLKSNIDELKVETETLLQLNKNTDTLNKVEKSLQLDDKVKVDEKHDNINEKNTDHSLPVKNITVSNNNPPNISTLLIEENNKTGIMNVAQMVGKNIIDESLTKHTVITDNEPKNLKTVTPIANITSEECISKLSNVLIEDVVKTSDDKNIICDSSITDICMNQPLGVTLNSEDLGVTKDIVMQLKRDVHEALHQCSSDDERPFTPQSESSMSRSAMNIDEDDDDNEDNKIETDDDMPGSPMSTRPSPVQMQLDNRHVEINMDFNKALQEHRNTRGEDLTTTEANGNHVTEIKTTEHDNINQNQGTSSDTVQSWGKPLGLPPVQSINNNGFDPIREWGKPLGLPSPTQPILELAEPQNMSGKTTPKKNVKKIIDNKPIINVMDKDAQNRIRRSESPSKLRSRSSSRMSRINPIYLDLIYVPHHGNSKYVSADFFKRVRARNYVFSGTDPSKEVLNALIEGKQAWEDQDLEVTIIPTYDTDTLGQWVAENEELLTKLKIDLSPSASRCTIKLQDHNTSCSAYRLEF</sequence>
<feature type="compositionally biased region" description="Polar residues" evidence="1">
    <location>
        <begin position="1135"/>
        <end position="1173"/>
    </location>
</feature>
<feature type="region of interest" description="Disordered" evidence="1">
    <location>
        <begin position="2605"/>
        <end position="2650"/>
    </location>
</feature>
<dbReference type="EnsemblMetazoa" id="XM_001946047.5">
    <property type="protein sequence ID" value="XP_001946082.2"/>
    <property type="gene ID" value="LOC100158826"/>
</dbReference>
<keyword evidence="5" id="KW-1185">Reference proteome</keyword>
<feature type="region of interest" description="Disordered" evidence="1">
    <location>
        <begin position="577"/>
        <end position="671"/>
    </location>
</feature>
<evidence type="ECO:0000259" key="2">
    <source>
        <dbReference type="Pfam" id="PF23415"/>
    </source>
</evidence>
<dbReference type="GeneID" id="100158826"/>
<feature type="compositionally biased region" description="Polar residues" evidence="1">
    <location>
        <begin position="1947"/>
        <end position="1962"/>
    </location>
</feature>
<dbReference type="GO" id="GO:0043025">
    <property type="term" value="C:neuronal cell body"/>
    <property type="evidence" value="ECO:0007669"/>
    <property type="project" value="TreeGrafter"/>
</dbReference>
<feature type="compositionally biased region" description="Polar residues" evidence="1">
    <location>
        <begin position="2850"/>
        <end position="2860"/>
    </location>
</feature>
<protein>
    <recommendedName>
        <fullName evidence="6">Microtubule-associated protein futsch</fullName>
    </recommendedName>
</protein>
<feature type="region of interest" description="Disordered" evidence="1">
    <location>
        <begin position="748"/>
        <end position="773"/>
    </location>
</feature>
<feature type="region of interest" description="Disordered" evidence="1">
    <location>
        <begin position="1746"/>
        <end position="1811"/>
    </location>
</feature>
<feature type="region of interest" description="Disordered" evidence="1">
    <location>
        <begin position="2842"/>
        <end position="2862"/>
    </location>
</feature>
<feature type="compositionally biased region" description="Polar residues" evidence="1">
    <location>
        <begin position="1787"/>
        <end position="1801"/>
    </location>
</feature>
<feature type="compositionally biased region" description="Polar residues" evidence="1">
    <location>
        <begin position="2798"/>
        <end position="2809"/>
    </location>
</feature>
<dbReference type="PANTHER" id="PTHR13843:SF12">
    <property type="entry name" value="ATPASE F1_V1_A1 COMPLEX ALPHA_BETA SUBUNIT NUCLEOTIDE-BINDING DOMAIN-CONTAINING PROTEIN"/>
    <property type="match status" value="1"/>
</dbReference>
<accession>A0A8R1VZZ3</accession>
<feature type="compositionally biased region" description="Polar residues" evidence="1">
    <location>
        <begin position="1314"/>
        <end position="1329"/>
    </location>
</feature>
<feature type="compositionally biased region" description="Polar residues" evidence="1">
    <location>
        <begin position="1237"/>
        <end position="1250"/>
    </location>
</feature>
<feature type="compositionally biased region" description="Polar residues" evidence="1">
    <location>
        <begin position="2627"/>
        <end position="2641"/>
    </location>
</feature>
<dbReference type="GO" id="GO:0045202">
    <property type="term" value="C:synapse"/>
    <property type="evidence" value="ECO:0007669"/>
    <property type="project" value="TreeGrafter"/>
</dbReference>
<feature type="compositionally biased region" description="Basic and acidic residues" evidence="1">
    <location>
        <begin position="1178"/>
        <end position="1189"/>
    </location>
</feature>
<feature type="compositionally biased region" description="Polar residues" evidence="1">
    <location>
        <begin position="2390"/>
        <end position="2399"/>
    </location>
</feature>
<dbReference type="GO" id="GO:0003779">
    <property type="term" value="F:actin binding"/>
    <property type="evidence" value="ECO:0007669"/>
    <property type="project" value="TreeGrafter"/>
</dbReference>
<feature type="compositionally biased region" description="Basic and acidic residues" evidence="1">
    <location>
        <begin position="1051"/>
        <end position="1073"/>
    </location>
</feature>
<feature type="compositionally biased region" description="Acidic residues" evidence="1">
    <location>
        <begin position="3395"/>
        <end position="3413"/>
    </location>
</feature>
<dbReference type="Proteomes" id="UP000007819">
    <property type="component" value="Chromosome A1"/>
</dbReference>
<feature type="compositionally biased region" description="Basic and acidic residues" evidence="1">
    <location>
        <begin position="761"/>
        <end position="773"/>
    </location>
</feature>
<feature type="domain" description="Microtubule-associated protein 1A/B/S-like MBL-like" evidence="3">
    <location>
        <begin position="215"/>
        <end position="474"/>
    </location>
</feature>
<evidence type="ECO:0000256" key="1">
    <source>
        <dbReference type="SAM" id="MobiDB-lite"/>
    </source>
</evidence>
<dbReference type="GO" id="GO:0005875">
    <property type="term" value="C:microtubule associated complex"/>
    <property type="evidence" value="ECO:0007669"/>
    <property type="project" value="TreeGrafter"/>
</dbReference>
<dbReference type="GO" id="GO:0031114">
    <property type="term" value="P:regulation of microtubule depolymerization"/>
    <property type="evidence" value="ECO:0007669"/>
    <property type="project" value="TreeGrafter"/>
</dbReference>
<feature type="compositionally biased region" description="Low complexity" evidence="1">
    <location>
        <begin position="2777"/>
        <end position="2789"/>
    </location>
</feature>
<feature type="region of interest" description="Disordered" evidence="1">
    <location>
        <begin position="2777"/>
        <end position="2809"/>
    </location>
</feature>
<dbReference type="OrthoDB" id="5371837at2759"/>
<feature type="compositionally biased region" description="Polar residues" evidence="1">
    <location>
        <begin position="2118"/>
        <end position="2128"/>
    </location>
</feature>
<reference evidence="4" key="2">
    <citation type="submission" date="2022-06" db="UniProtKB">
        <authorList>
            <consortium name="EnsemblMetazoa"/>
        </authorList>
    </citation>
    <scope>IDENTIFICATION</scope>
</reference>
<evidence type="ECO:0000313" key="5">
    <source>
        <dbReference type="Proteomes" id="UP000007819"/>
    </source>
</evidence>
<feature type="compositionally biased region" description="Polar residues" evidence="1">
    <location>
        <begin position="3417"/>
        <end position="3426"/>
    </location>
</feature>
<evidence type="ECO:0008006" key="6">
    <source>
        <dbReference type="Google" id="ProtNLM"/>
    </source>
</evidence>
<feature type="compositionally biased region" description="Polar residues" evidence="1">
    <location>
        <begin position="2155"/>
        <end position="2167"/>
    </location>
</feature>
<dbReference type="GO" id="GO:0007409">
    <property type="term" value="P:axonogenesis"/>
    <property type="evidence" value="ECO:0007669"/>
    <property type="project" value="TreeGrafter"/>
</dbReference>
<feature type="compositionally biased region" description="Polar residues" evidence="1">
    <location>
        <begin position="2263"/>
        <end position="2275"/>
    </location>
</feature>
<feature type="compositionally biased region" description="Basic and acidic residues" evidence="1">
    <location>
        <begin position="531"/>
        <end position="545"/>
    </location>
</feature>
<dbReference type="PANTHER" id="PTHR13843">
    <property type="entry name" value="MICROTUBULE-ASSOCIATED PROTEIN"/>
    <property type="match status" value="1"/>
</dbReference>
<feature type="region of interest" description="Disordered" evidence="1">
    <location>
        <begin position="3369"/>
        <end position="3426"/>
    </location>
</feature>
<dbReference type="RefSeq" id="XP_001946082.2">
    <property type="nucleotide sequence ID" value="XM_001946047.5"/>
</dbReference>
<dbReference type="CTD" id="5740544"/>
<dbReference type="Pfam" id="PF23415">
    <property type="entry name" value="MAPB1_N"/>
    <property type="match status" value="1"/>
</dbReference>
<feature type="region of interest" description="Disordered" evidence="1">
    <location>
        <begin position="3104"/>
        <end position="3138"/>
    </location>
</feature>
<feature type="region of interest" description="Disordered" evidence="1">
    <location>
        <begin position="526"/>
        <end position="545"/>
    </location>
</feature>
<feature type="region of interest" description="Disordered" evidence="1">
    <location>
        <begin position="2390"/>
        <end position="2425"/>
    </location>
</feature>
<feature type="compositionally biased region" description="Polar residues" evidence="1">
    <location>
        <begin position="937"/>
        <end position="949"/>
    </location>
</feature>
<feature type="region of interest" description="Disordered" evidence="1">
    <location>
        <begin position="3468"/>
        <end position="3488"/>
    </location>
</feature>
<feature type="compositionally biased region" description="Polar residues" evidence="1">
    <location>
        <begin position="3381"/>
        <end position="3392"/>
    </location>
</feature>
<reference evidence="5" key="1">
    <citation type="submission" date="2010-06" db="EMBL/GenBank/DDBJ databases">
        <authorList>
            <person name="Jiang H."/>
            <person name="Abraham K."/>
            <person name="Ali S."/>
            <person name="Alsbrooks S.L."/>
            <person name="Anim B.N."/>
            <person name="Anosike U.S."/>
            <person name="Attaway T."/>
            <person name="Bandaranaike D.P."/>
            <person name="Battles P.K."/>
            <person name="Bell S.N."/>
            <person name="Bell A.V."/>
            <person name="Beltran B."/>
            <person name="Bickham C."/>
            <person name="Bustamante Y."/>
            <person name="Caleb T."/>
            <person name="Canada A."/>
            <person name="Cardenas V."/>
            <person name="Carter K."/>
            <person name="Chacko J."/>
            <person name="Chandrabose M.N."/>
            <person name="Chavez D."/>
            <person name="Chavez A."/>
            <person name="Chen L."/>
            <person name="Chu H.-S."/>
            <person name="Claassen K.J."/>
            <person name="Cockrell R."/>
            <person name="Collins M."/>
            <person name="Cooper J.A."/>
            <person name="Cree A."/>
            <person name="Curry S.M."/>
            <person name="Da Y."/>
            <person name="Dao M.D."/>
            <person name="Das B."/>
            <person name="Davila M.-L."/>
            <person name="Davy-Carroll L."/>
            <person name="Denson S."/>
            <person name="Dinh H."/>
            <person name="Ebong V.E."/>
            <person name="Edwards J.R."/>
            <person name="Egan A."/>
            <person name="El-Daye J."/>
            <person name="Escobedo L."/>
            <person name="Fernandez S."/>
            <person name="Fernando P.R."/>
            <person name="Flagg N."/>
            <person name="Forbes L.D."/>
            <person name="Fowler R.G."/>
            <person name="Fu Q."/>
            <person name="Gabisi R.A."/>
            <person name="Ganer J."/>
            <person name="Garbino Pronczuk A."/>
            <person name="Garcia R.M."/>
            <person name="Garner T."/>
            <person name="Garrett T.E."/>
            <person name="Gonzalez D.A."/>
            <person name="Hamid H."/>
            <person name="Hawkins E.S."/>
            <person name="Hirani K."/>
            <person name="Hogues M.E."/>
            <person name="Hollins B."/>
            <person name="Hsiao C.-H."/>
            <person name="Jabil R."/>
            <person name="James M.L."/>
            <person name="Jhangiani S.N."/>
            <person name="Johnson B."/>
            <person name="Johnson Q."/>
            <person name="Joshi V."/>
            <person name="Kalu J.B."/>
            <person name="Kam C."/>
            <person name="Kashfia A."/>
            <person name="Keebler J."/>
            <person name="Kisamo H."/>
            <person name="Kovar C.L."/>
            <person name="Lago L.A."/>
            <person name="Lai C.-Y."/>
            <person name="Laidlaw J."/>
            <person name="Lara F."/>
            <person name="Le T.-K."/>
            <person name="Lee S.L."/>
            <person name="Legall F.H."/>
            <person name="Lemon S.J."/>
            <person name="Lewis L.R."/>
            <person name="Li B."/>
            <person name="Liu Y."/>
            <person name="Liu Y.-S."/>
            <person name="Lopez J."/>
            <person name="Lozado R.J."/>
            <person name="Lu J."/>
            <person name="Madu R.C."/>
            <person name="Maheshwari M."/>
            <person name="Maheshwari R."/>
            <person name="Malloy K."/>
            <person name="Martinez E."/>
            <person name="Mathew T."/>
            <person name="Mercado I.C."/>
            <person name="Mercado C."/>
            <person name="Meyer B."/>
            <person name="Montgomery K."/>
            <person name="Morgan M.B."/>
            <person name="Munidasa M."/>
            <person name="Nazareth L.V."/>
            <person name="Nelson J."/>
            <person name="Ng B.M."/>
            <person name="Nguyen N.B."/>
            <person name="Nguyen P.Q."/>
            <person name="Nguyen T."/>
            <person name="Obregon M."/>
            <person name="Okwuonu G.O."/>
            <person name="Onwere C.G."/>
            <person name="Orozco G."/>
            <person name="Parra A."/>
            <person name="Patel S."/>
            <person name="Patil S."/>
            <person name="Perez A."/>
            <person name="Perez Y."/>
            <person name="Pham C."/>
            <person name="Primus E.L."/>
            <person name="Pu L.-L."/>
            <person name="Puazo M."/>
            <person name="Qin X."/>
            <person name="Quiroz J.B."/>
            <person name="Reese J."/>
            <person name="Richards S."/>
            <person name="Rives C.M."/>
            <person name="Robberts R."/>
            <person name="Ruiz S.J."/>
            <person name="Ruiz M.J."/>
            <person name="Santibanez J."/>
            <person name="Schneider B.W."/>
            <person name="Sisson I."/>
            <person name="Smith M."/>
            <person name="Sodergren E."/>
            <person name="Song X.-Z."/>
            <person name="Song B.B."/>
            <person name="Summersgill H."/>
            <person name="Thelus R."/>
            <person name="Thornton R.D."/>
            <person name="Trejos Z.Y."/>
            <person name="Usmani K."/>
            <person name="Vattathil S."/>
            <person name="Villasana D."/>
            <person name="Walker D.L."/>
            <person name="Wang S."/>
            <person name="Wang K."/>
            <person name="White C.S."/>
            <person name="Williams A.C."/>
            <person name="Williamson J."/>
            <person name="Wilson K."/>
            <person name="Woghiren I.O."/>
            <person name="Woodworth J.R."/>
            <person name="Worley K.C."/>
            <person name="Wright R.A."/>
            <person name="Wu W."/>
            <person name="Young L."/>
            <person name="Zhang L."/>
            <person name="Zhang J."/>
            <person name="Zhu Y."/>
            <person name="Muzny D.M."/>
            <person name="Weinstock G."/>
            <person name="Gibbs R.A."/>
        </authorList>
    </citation>
    <scope>NUCLEOTIDE SEQUENCE [LARGE SCALE GENOMIC DNA]</scope>
    <source>
        <strain evidence="5">LSR1</strain>
    </source>
</reference>
<feature type="region of interest" description="Disordered" evidence="1">
    <location>
        <begin position="2342"/>
        <end position="2377"/>
    </location>
</feature>
<dbReference type="GO" id="GO:0000226">
    <property type="term" value="P:microtubule cytoskeleton organization"/>
    <property type="evidence" value="ECO:0007669"/>
    <property type="project" value="InterPro"/>
</dbReference>